<dbReference type="InterPro" id="IPR036390">
    <property type="entry name" value="WH_DNA-bd_sf"/>
</dbReference>
<protein>
    <submittedName>
        <fullName evidence="6">SMC-Scp complex subunit ScpB</fullName>
    </submittedName>
</protein>
<dbReference type="NCBIfam" id="TIGR00281">
    <property type="entry name" value="SMC-Scp complex subunit ScpB"/>
    <property type="match status" value="1"/>
</dbReference>
<evidence type="ECO:0000313" key="6">
    <source>
        <dbReference type="EMBL" id="RJG06737.1"/>
    </source>
</evidence>
<dbReference type="GO" id="GO:0051304">
    <property type="term" value="P:chromosome separation"/>
    <property type="evidence" value="ECO:0007669"/>
    <property type="project" value="InterPro"/>
</dbReference>
<dbReference type="Proteomes" id="UP000285190">
    <property type="component" value="Unassembled WGS sequence"/>
</dbReference>
<name>A0A418X2P0_9BURK</name>
<proteinExistence type="predicted"/>
<dbReference type="EMBL" id="QYUN01000002">
    <property type="protein sequence ID" value="RJG06737.1"/>
    <property type="molecule type" value="Genomic_DNA"/>
</dbReference>
<keyword evidence="3" id="KW-0159">Chromosome partition</keyword>
<dbReference type="GO" id="GO:0051301">
    <property type="term" value="P:cell division"/>
    <property type="evidence" value="ECO:0007669"/>
    <property type="project" value="UniProtKB-KW"/>
</dbReference>
<dbReference type="AlphaFoldDB" id="A0A418X2P0"/>
<reference evidence="6 7" key="1">
    <citation type="submission" date="2018-09" db="EMBL/GenBank/DDBJ databases">
        <authorList>
            <person name="Zhu H."/>
        </authorList>
    </citation>
    <scope>NUCLEOTIDE SEQUENCE [LARGE SCALE GENOMIC DNA]</scope>
    <source>
        <strain evidence="6 7">K2R10-39</strain>
    </source>
</reference>
<gene>
    <name evidence="6" type="primary">scpB</name>
    <name evidence="6" type="ORF">D3870_12630</name>
</gene>
<dbReference type="InterPro" id="IPR005234">
    <property type="entry name" value="ScpB_csome_segregation"/>
</dbReference>
<evidence type="ECO:0000256" key="4">
    <source>
        <dbReference type="ARBA" id="ARBA00023306"/>
    </source>
</evidence>
<evidence type="ECO:0000256" key="1">
    <source>
        <dbReference type="ARBA" id="ARBA00022490"/>
    </source>
</evidence>
<evidence type="ECO:0000313" key="7">
    <source>
        <dbReference type="Proteomes" id="UP000285190"/>
    </source>
</evidence>
<dbReference type="OrthoDB" id="9806226at2"/>
<organism evidence="6 7">
    <name type="scientific">Noviherbaspirillum cavernae</name>
    <dbReference type="NCBI Taxonomy" id="2320862"/>
    <lineage>
        <taxon>Bacteria</taxon>
        <taxon>Pseudomonadati</taxon>
        <taxon>Pseudomonadota</taxon>
        <taxon>Betaproteobacteria</taxon>
        <taxon>Burkholderiales</taxon>
        <taxon>Oxalobacteraceae</taxon>
        <taxon>Noviherbaspirillum</taxon>
    </lineage>
</organism>
<keyword evidence="1" id="KW-0963">Cytoplasm</keyword>
<feature type="region of interest" description="Disordered" evidence="5">
    <location>
        <begin position="251"/>
        <end position="277"/>
    </location>
</feature>
<dbReference type="RefSeq" id="WP_119739591.1">
    <property type="nucleotide sequence ID" value="NZ_QYUN01000002.1"/>
</dbReference>
<comment type="caution">
    <text evidence="6">The sequence shown here is derived from an EMBL/GenBank/DDBJ whole genome shotgun (WGS) entry which is preliminary data.</text>
</comment>
<keyword evidence="4" id="KW-0131">Cell cycle</keyword>
<dbReference type="PANTHER" id="PTHR34298:SF2">
    <property type="entry name" value="SEGREGATION AND CONDENSATION PROTEIN B"/>
    <property type="match status" value="1"/>
</dbReference>
<dbReference type="SUPFAM" id="SSF46785">
    <property type="entry name" value="Winged helix' DNA-binding domain"/>
    <property type="match status" value="2"/>
</dbReference>
<dbReference type="Pfam" id="PF04079">
    <property type="entry name" value="SMC_ScpB"/>
    <property type="match status" value="1"/>
</dbReference>
<evidence type="ECO:0000256" key="2">
    <source>
        <dbReference type="ARBA" id="ARBA00022618"/>
    </source>
</evidence>
<sequence>MNTIEAKRVLETALLCAHEPLSIHDMKKLYADGGENGEEVGADTIKLMLEELRSDWAGKGIEIVSLSTGWRFQSRPEMKKYLERLNPEKPPKYSRATLETLAIIAYRQPVTRGDIEEIRGVTVNSQTIKMLEDRGWIEAIGHRDVPGRPSLFATTKQFLDDLGLTSLDQLPPLQQMTKEGMQGGMLAQMEAHTGIQAGLDQTSMNFASADGSIADAEVFPVLAAVESQENAIEQDGVSPVSLYVAEAVSDDTAPQLPVETASGQNSQESNDESAYPQ</sequence>
<evidence type="ECO:0000256" key="3">
    <source>
        <dbReference type="ARBA" id="ARBA00022829"/>
    </source>
</evidence>
<keyword evidence="2" id="KW-0132">Cell division</keyword>
<keyword evidence="7" id="KW-1185">Reference proteome</keyword>
<dbReference type="PANTHER" id="PTHR34298">
    <property type="entry name" value="SEGREGATION AND CONDENSATION PROTEIN B"/>
    <property type="match status" value="1"/>
</dbReference>
<evidence type="ECO:0000256" key="5">
    <source>
        <dbReference type="SAM" id="MobiDB-lite"/>
    </source>
</evidence>
<accession>A0A418X2P0</accession>
<dbReference type="Gene3D" id="1.10.10.10">
    <property type="entry name" value="Winged helix-like DNA-binding domain superfamily/Winged helix DNA-binding domain"/>
    <property type="match status" value="2"/>
</dbReference>
<dbReference type="InterPro" id="IPR036388">
    <property type="entry name" value="WH-like_DNA-bd_sf"/>
</dbReference>